<protein>
    <submittedName>
        <fullName evidence="2">Membrane protein</fullName>
    </submittedName>
</protein>
<evidence type="ECO:0000256" key="1">
    <source>
        <dbReference type="SAM" id="Phobius"/>
    </source>
</evidence>
<keyword evidence="1" id="KW-0472">Membrane</keyword>
<dbReference type="EMBL" id="JXAK01000008">
    <property type="protein sequence ID" value="KIL41529.1"/>
    <property type="molecule type" value="Genomic_DNA"/>
</dbReference>
<organism evidence="2 3">
    <name type="scientific">Gordoniibacillus kamchatkensis</name>
    <dbReference type="NCBI Taxonomy" id="1590651"/>
    <lineage>
        <taxon>Bacteria</taxon>
        <taxon>Bacillati</taxon>
        <taxon>Bacillota</taxon>
        <taxon>Bacilli</taxon>
        <taxon>Bacillales</taxon>
        <taxon>Paenibacillaceae</taxon>
        <taxon>Gordoniibacillus</taxon>
    </lineage>
</organism>
<evidence type="ECO:0000313" key="3">
    <source>
        <dbReference type="Proteomes" id="UP000031967"/>
    </source>
</evidence>
<reference evidence="2 3" key="1">
    <citation type="submission" date="2014-12" db="EMBL/GenBank/DDBJ databases">
        <title>Draft genome sequence of Paenibacillus kamchatkensis strain B-2647.</title>
        <authorList>
            <person name="Karlyshev A.V."/>
            <person name="Kudryashova E.B."/>
        </authorList>
    </citation>
    <scope>NUCLEOTIDE SEQUENCE [LARGE SCALE GENOMIC DNA]</scope>
    <source>
        <strain evidence="2 3">VKM B-2647</strain>
    </source>
</reference>
<dbReference type="Proteomes" id="UP000031967">
    <property type="component" value="Unassembled WGS sequence"/>
</dbReference>
<accession>A0ABR5AKK7</accession>
<feature type="transmembrane region" description="Helical" evidence="1">
    <location>
        <begin position="12"/>
        <end position="31"/>
    </location>
</feature>
<feature type="transmembrane region" description="Helical" evidence="1">
    <location>
        <begin position="43"/>
        <end position="65"/>
    </location>
</feature>
<name>A0ABR5AKK7_9BACL</name>
<dbReference type="InterPro" id="IPR025918">
    <property type="entry name" value="YIEGIA"/>
</dbReference>
<comment type="caution">
    <text evidence="2">The sequence shown here is derived from an EMBL/GenBank/DDBJ whole genome shotgun (WGS) entry which is preliminary data.</text>
</comment>
<sequence length="305" mass="33313">MTWHYLTESHTLGVIIGIFFGVLARIIMLQTDYHQYPSYPHGTIIHISLGVIAAGLGAVAVPALLDKNYTAVTFLGVAAQQFRDVRNMERQSLAKIDEMELVPRGATYIEGIAMVFEGRNYLVIFAAFLSASFAIVAAWYWGIAVGLVTLFISLRFKSGKHLGQIADIEPAEVRIDGPDLYVGDIYIMNVGLKSDREAIAKHGVGLMIKPKNRGARITIANPGQRQALLHDISSVLGIYKDEGEPALLPMARLNMNDGRMGVFLLPQQHDPRKAQIAAQRVPVLENAVRLPKESKANGAEAGGQA</sequence>
<keyword evidence="3" id="KW-1185">Reference proteome</keyword>
<gene>
    <name evidence="2" type="ORF">SD70_06570</name>
</gene>
<keyword evidence="1" id="KW-1133">Transmembrane helix</keyword>
<proteinExistence type="predicted"/>
<evidence type="ECO:0000313" key="2">
    <source>
        <dbReference type="EMBL" id="KIL41529.1"/>
    </source>
</evidence>
<dbReference type="RefSeq" id="WP_041046813.1">
    <property type="nucleotide sequence ID" value="NZ_JXAK01000008.1"/>
</dbReference>
<feature type="transmembrane region" description="Helical" evidence="1">
    <location>
        <begin position="121"/>
        <end position="154"/>
    </location>
</feature>
<dbReference type="Pfam" id="PF14045">
    <property type="entry name" value="YIEGIA"/>
    <property type="match status" value="1"/>
</dbReference>
<keyword evidence="1" id="KW-0812">Transmembrane</keyword>